<comment type="caution">
    <text evidence="2">The sequence shown here is derived from an EMBL/GenBank/DDBJ whole genome shotgun (WGS) entry which is preliminary data.</text>
</comment>
<keyword evidence="1" id="KW-0732">Signal</keyword>
<dbReference type="EMBL" id="SJPT01000003">
    <property type="protein sequence ID" value="TWU24085.1"/>
    <property type="molecule type" value="Genomic_DNA"/>
</dbReference>
<protein>
    <submittedName>
        <fullName evidence="2">Uncharacterized protein</fullName>
    </submittedName>
</protein>
<feature type="signal peptide" evidence="1">
    <location>
        <begin position="1"/>
        <end position="24"/>
    </location>
</feature>
<dbReference type="InterPro" id="IPR036278">
    <property type="entry name" value="Sialidase_sf"/>
</dbReference>
<dbReference type="AlphaFoldDB" id="A0A5C6CIX6"/>
<dbReference type="Pfam" id="PF15892">
    <property type="entry name" value="BNR_4"/>
    <property type="match status" value="1"/>
</dbReference>
<accession>A0A5C6CIX6</accession>
<dbReference type="Proteomes" id="UP000316304">
    <property type="component" value="Unassembled WGS sequence"/>
</dbReference>
<name>A0A5C6CIX6_9BACT</name>
<dbReference type="OrthoDB" id="223410at2"/>
<keyword evidence="3" id="KW-1185">Reference proteome</keyword>
<evidence type="ECO:0000256" key="1">
    <source>
        <dbReference type="SAM" id="SignalP"/>
    </source>
</evidence>
<dbReference type="SUPFAM" id="SSF50939">
    <property type="entry name" value="Sialidases"/>
    <property type="match status" value="1"/>
</dbReference>
<dbReference type="RefSeq" id="WP_146594337.1">
    <property type="nucleotide sequence ID" value="NZ_SJPT01000003.1"/>
</dbReference>
<evidence type="ECO:0000313" key="2">
    <source>
        <dbReference type="EMBL" id="TWU24085.1"/>
    </source>
</evidence>
<sequence length="810" mass="90207" precursor="true">MLSLLARSIGTLLLSFIATNVAVGATSPAPLPDQLNDGEITLNLGGVGGVYLLAEPGELIIDVQKQDLNRSTRETSLRAILVAPDRSIVAEQIIPDDHLARGVKGPTQRIRFSTKVLHKGIYALNITVSNDRYGTAMRWGFRTNCAQHVIETSRGHRDSAHEEPIVVDSPEHAGDLCFLPRPSAFGVELTDLPASLRQVSVFDADDALVETIPVDSQRQAVGKFPADSSRGDRPWRLHLDAYQATVHIDGVTRWDRGDEYRNQGYWTPRRDAWFPLAPFRWLVTPYQQTVYHNAEQHGKQTFRIHNNSPEPQTILLELLFPERPWSATVSHDHVRLKPKASAEVTVSFPSPSEDAAQRVYLRATPANAPEFSTYASLTVRPGPSPASSALQMPITLKPYQHENQQFGYSADYPTDNQVYFDPQNRPYVLAGRRLWRRERGRWISSDLSKAGRVSAVGDGPIAVSSTKVAFDQDDDLYILGMRGSTAVLLHSADHGSRFTAYPIPGHETLARGFDLETFSGHNVPTGPPPIVRYARTASDPKLIWRRVHNLDLFVPEKVKGEILINDPIAISDQCIGFSAHSGIPSSVVSRGDKVHVAWGEATDPKQKVAGVPGYVVTYSRKTKKRSQPTLVGYGPPANDVHNTPSITMDGEGFLHLLIGTHGKPFPYGRSLQPNDSAAGWTAAEPIADVRQTYVGLVSGQDGTLHAVYRMWRMGEQPHPDSHHAVLAYSRKPPGQPWSDPVPLVVSAFSEYSVFYHRLTIDHQDRLWLSYDYWSTFWFYRNDHVGSRRKLLTSPDGGETWELARDDHWND</sequence>
<reference evidence="2 3" key="1">
    <citation type="submission" date="2019-02" db="EMBL/GenBank/DDBJ databases">
        <title>Deep-cultivation of Planctomycetes and their phenomic and genomic characterization uncovers novel biology.</title>
        <authorList>
            <person name="Wiegand S."/>
            <person name="Jogler M."/>
            <person name="Boedeker C."/>
            <person name="Pinto D."/>
            <person name="Vollmers J."/>
            <person name="Rivas-Marin E."/>
            <person name="Kohn T."/>
            <person name="Peeters S.H."/>
            <person name="Heuer A."/>
            <person name="Rast P."/>
            <person name="Oberbeckmann S."/>
            <person name="Bunk B."/>
            <person name="Jeske O."/>
            <person name="Meyerdierks A."/>
            <person name="Storesund J.E."/>
            <person name="Kallscheuer N."/>
            <person name="Luecker S."/>
            <person name="Lage O.M."/>
            <person name="Pohl T."/>
            <person name="Merkel B.J."/>
            <person name="Hornburger P."/>
            <person name="Mueller R.-W."/>
            <person name="Bruemmer F."/>
            <person name="Labrenz M."/>
            <person name="Spormann A.M."/>
            <person name="Op Den Camp H."/>
            <person name="Overmann J."/>
            <person name="Amann R."/>
            <person name="Jetten M.S.M."/>
            <person name="Mascher T."/>
            <person name="Medema M.H."/>
            <person name="Devos D.P."/>
            <person name="Kaster A.-K."/>
            <person name="Ovreas L."/>
            <person name="Rohde M."/>
            <person name="Galperin M.Y."/>
            <person name="Jogler C."/>
        </authorList>
    </citation>
    <scope>NUCLEOTIDE SEQUENCE [LARGE SCALE GENOMIC DNA]</scope>
    <source>
        <strain evidence="2 3">Pla52o</strain>
    </source>
</reference>
<gene>
    <name evidence="2" type="ORF">Pla52o_20080</name>
</gene>
<organism evidence="2 3">
    <name type="scientific">Novipirellula galeiformis</name>
    <dbReference type="NCBI Taxonomy" id="2528004"/>
    <lineage>
        <taxon>Bacteria</taxon>
        <taxon>Pseudomonadati</taxon>
        <taxon>Planctomycetota</taxon>
        <taxon>Planctomycetia</taxon>
        <taxon>Pirellulales</taxon>
        <taxon>Pirellulaceae</taxon>
        <taxon>Novipirellula</taxon>
    </lineage>
</organism>
<evidence type="ECO:0000313" key="3">
    <source>
        <dbReference type="Proteomes" id="UP000316304"/>
    </source>
</evidence>
<proteinExistence type="predicted"/>
<feature type="chain" id="PRO_5022712575" evidence="1">
    <location>
        <begin position="25"/>
        <end position="810"/>
    </location>
</feature>